<protein>
    <submittedName>
        <fullName evidence="1">Uncharacterized protein</fullName>
    </submittedName>
</protein>
<dbReference type="EMBL" id="HACA01006141">
    <property type="protein sequence ID" value="CDW23502.1"/>
    <property type="molecule type" value="Transcribed_RNA"/>
</dbReference>
<proteinExistence type="predicted"/>
<name>A0A0K2TD41_LEPSM</name>
<accession>A0A0K2TD41</accession>
<evidence type="ECO:0000313" key="1">
    <source>
        <dbReference type="EMBL" id="CDW23502.1"/>
    </source>
</evidence>
<organism evidence="1">
    <name type="scientific">Lepeophtheirus salmonis</name>
    <name type="common">Salmon louse</name>
    <name type="synonym">Caligus salmonis</name>
    <dbReference type="NCBI Taxonomy" id="72036"/>
    <lineage>
        <taxon>Eukaryota</taxon>
        <taxon>Metazoa</taxon>
        <taxon>Ecdysozoa</taxon>
        <taxon>Arthropoda</taxon>
        <taxon>Crustacea</taxon>
        <taxon>Multicrustacea</taxon>
        <taxon>Hexanauplia</taxon>
        <taxon>Copepoda</taxon>
        <taxon>Siphonostomatoida</taxon>
        <taxon>Caligidae</taxon>
        <taxon>Lepeophtheirus</taxon>
    </lineage>
</organism>
<sequence length="19" mass="2387">MKSFNQRWFPYLVEGRSIK</sequence>
<dbReference type="AlphaFoldDB" id="A0A0K2TD41"/>
<reference evidence="1" key="1">
    <citation type="submission" date="2014-05" db="EMBL/GenBank/DDBJ databases">
        <authorList>
            <person name="Chronopoulou M."/>
        </authorList>
    </citation>
    <scope>NUCLEOTIDE SEQUENCE</scope>
    <source>
        <tissue evidence="1">Whole organism</tissue>
    </source>
</reference>